<keyword evidence="3" id="KW-1185">Reference proteome</keyword>
<keyword evidence="1" id="KW-1133">Transmembrane helix</keyword>
<evidence type="ECO:0000256" key="1">
    <source>
        <dbReference type="SAM" id="Phobius"/>
    </source>
</evidence>
<name>A0A5N7DC71_9EURO</name>
<keyword evidence="1" id="KW-0812">Transmembrane</keyword>
<dbReference type="AlphaFoldDB" id="A0A5N7DC71"/>
<accession>A0A5N7DC71</accession>
<dbReference type="EMBL" id="ML736771">
    <property type="protein sequence ID" value="KAE8403992.1"/>
    <property type="molecule type" value="Genomic_DNA"/>
</dbReference>
<keyword evidence="1" id="KW-0472">Membrane</keyword>
<sequence>MDVTEWFVLVYPTQVWFRNRGTPAPYSVSVEQCTAPSMVGLLVFLYLVYLR</sequence>
<organism evidence="2 3">
    <name type="scientific">Aspergillus pseudonomiae</name>
    <dbReference type="NCBI Taxonomy" id="1506151"/>
    <lineage>
        <taxon>Eukaryota</taxon>
        <taxon>Fungi</taxon>
        <taxon>Dikarya</taxon>
        <taxon>Ascomycota</taxon>
        <taxon>Pezizomycotina</taxon>
        <taxon>Eurotiomycetes</taxon>
        <taxon>Eurotiomycetidae</taxon>
        <taxon>Eurotiales</taxon>
        <taxon>Aspergillaceae</taxon>
        <taxon>Aspergillus</taxon>
        <taxon>Aspergillus subgen. Circumdati</taxon>
    </lineage>
</organism>
<dbReference type="Proteomes" id="UP000325579">
    <property type="component" value="Unassembled WGS sequence"/>
</dbReference>
<dbReference type="RefSeq" id="XP_031941311.1">
    <property type="nucleotide sequence ID" value="XM_032082003.1"/>
</dbReference>
<proteinExistence type="predicted"/>
<reference evidence="2 3" key="1">
    <citation type="submission" date="2019-04" db="EMBL/GenBank/DDBJ databases">
        <authorList>
            <consortium name="DOE Joint Genome Institute"/>
            <person name="Mondo S."/>
            <person name="Kjaerbolling I."/>
            <person name="Vesth T."/>
            <person name="Frisvad J.C."/>
            <person name="Nybo J.L."/>
            <person name="Theobald S."/>
            <person name="Kildgaard S."/>
            <person name="Isbrandt T."/>
            <person name="Kuo A."/>
            <person name="Sato A."/>
            <person name="Lyhne E.K."/>
            <person name="Kogle M.E."/>
            <person name="Wiebenga A."/>
            <person name="Kun R.S."/>
            <person name="Lubbers R.J."/>
            <person name="Makela M.R."/>
            <person name="Barry K."/>
            <person name="Chovatia M."/>
            <person name="Clum A."/>
            <person name="Daum C."/>
            <person name="Haridas S."/>
            <person name="He G."/>
            <person name="LaButti K."/>
            <person name="Lipzen A."/>
            <person name="Riley R."/>
            <person name="Salamov A."/>
            <person name="Simmons B.A."/>
            <person name="Magnuson J.K."/>
            <person name="Henrissat B."/>
            <person name="Mortensen U.H."/>
            <person name="Larsen T.O."/>
            <person name="Devries R.P."/>
            <person name="Grigoriev I.V."/>
            <person name="Machida M."/>
            <person name="Baker S.E."/>
            <person name="Andersen M.R."/>
            <person name="Cantor M.N."/>
            <person name="Hua S.X."/>
        </authorList>
    </citation>
    <scope>NUCLEOTIDE SEQUENCE [LARGE SCALE GENOMIC DNA]</scope>
    <source>
        <strain evidence="2 3">CBS 119388</strain>
    </source>
</reference>
<evidence type="ECO:0000313" key="2">
    <source>
        <dbReference type="EMBL" id="KAE8403992.1"/>
    </source>
</evidence>
<evidence type="ECO:0000313" key="3">
    <source>
        <dbReference type="Proteomes" id="UP000325579"/>
    </source>
</evidence>
<dbReference type="GeneID" id="43666694"/>
<protein>
    <submittedName>
        <fullName evidence="2">Uncharacterized protein</fullName>
    </submittedName>
</protein>
<gene>
    <name evidence="2" type="ORF">BDV37DRAFT_248542</name>
</gene>
<feature type="transmembrane region" description="Helical" evidence="1">
    <location>
        <begin position="26"/>
        <end position="49"/>
    </location>
</feature>